<reference evidence="2 3" key="1">
    <citation type="submission" date="2018-07" db="EMBL/GenBank/DDBJ databases">
        <title>Genomic Encyclopedia of Type Strains, Phase IV (KMG-IV): sequencing the most valuable type-strain genomes for metagenomic binning, comparative biology and taxonomic classification.</title>
        <authorList>
            <person name="Goeker M."/>
        </authorList>
    </citation>
    <scope>NUCLEOTIDE SEQUENCE [LARGE SCALE GENOMIC DNA]</scope>
    <source>
        <strain evidence="2 3">DSM 44290</strain>
    </source>
</reference>
<dbReference type="AlphaFoldDB" id="A0A370IBR6"/>
<feature type="chain" id="PRO_5038596536" evidence="1">
    <location>
        <begin position="25"/>
        <end position="243"/>
    </location>
</feature>
<accession>A0A370IBR6</accession>
<evidence type="ECO:0000256" key="1">
    <source>
        <dbReference type="SAM" id="SignalP"/>
    </source>
</evidence>
<name>A0A370IBR6_9NOCA</name>
<protein>
    <submittedName>
        <fullName evidence="2">Uncharacterized protein DUF3472</fullName>
    </submittedName>
</protein>
<sequence>MRRNPIARLIVPMLLSLLALSGTAAPAEAAQAAVHQWWGYSGAGMWNLDTTVTVQKPGPTRFFAHQFGFEGGDGGYMGIQQTPHGRQAIFSVWNSPGAAQAGPGASCETFGGEGVGWHCQLPYDWAVGRPYRLRVWKVDAHSDGATRWVAAVADTTTGKESTIGYLWTRSGQKQLRPSSAVWIEDYGMTTGNCATETPATATFTYPTGNAGQVTATRASGDTAACGNHRSAITDHGNSVTLAE</sequence>
<dbReference type="Pfam" id="PF11958">
    <property type="entry name" value="DUF3472"/>
    <property type="match status" value="1"/>
</dbReference>
<dbReference type="EMBL" id="QQBC01000002">
    <property type="protein sequence ID" value="RDI68175.1"/>
    <property type="molecule type" value="Genomic_DNA"/>
</dbReference>
<dbReference type="STRING" id="1210086.GCA_001613105_01152"/>
<proteinExistence type="predicted"/>
<feature type="signal peptide" evidence="1">
    <location>
        <begin position="1"/>
        <end position="24"/>
    </location>
</feature>
<keyword evidence="1" id="KW-0732">Signal</keyword>
<evidence type="ECO:0000313" key="3">
    <source>
        <dbReference type="Proteomes" id="UP000254869"/>
    </source>
</evidence>
<keyword evidence="3" id="KW-1185">Reference proteome</keyword>
<comment type="caution">
    <text evidence="2">The sequence shown here is derived from an EMBL/GenBank/DDBJ whole genome shotgun (WGS) entry which is preliminary data.</text>
</comment>
<evidence type="ECO:0000313" key="2">
    <source>
        <dbReference type="EMBL" id="RDI68175.1"/>
    </source>
</evidence>
<dbReference type="RefSeq" id="WP_067992872.1">
    <property type="nucleotide sequence ID" value="NZ_QQBC01000002.1"/>
</dbReference>
<dbReference type="InterPro" id="IPR021862">
    <property type="entry name" value="DUF3472"/>
</dbReference>
<gene>
    <name evidence="2" type="ORF">DFR76_102576</name>
</gene>
<organism evidence="2 3">
    <name type="scientific">Nocardia pseudobrasiliensis</name>
    <dbReference type="NCBI Taxonomy" id="45979"/>
    <lineage>
        <taxon>Bacteria</taxon>
        <taxon>Bacillati</taxon>
        <taxon>Actinomycetota</taxon>
        <taxon>Actinomycetes</taxon>
        <taxon>Mycobacteriales</taxon>
        <taxon>Nocardiaceae</taxon>
        <taxon>Nocardia</taxon>
    </lineage>
</organism>
<dbReference type="Proteomes" id="UP000254869">
    <property type="component" value="Unassembled WGS sequence"/>
</dbReference>